<evidence type="ECO:0000256" key="7">
    <source>
        <dbReference type="RuleBase" id="RU000304"/>
    </source>
</evidence>
<keyword evidence="1 7" id="KW-0723">Serine/threonine-protein kinase</keyword>
<dbReference type="InterPro" id="IPR011009">
    <property type="entry name" value="Kinase-like_dom_sf"/>
</dbReference>
<feature type="binding site" evidence="6">
    <location>
        <position position="40"/>
    </location>
    <ligand>
        <name>ATP</name>
        <dbReference type="ChEBI" id="CHEBI:30616"/>
    </ligand>
</feature>
<dbReference type="PROSITE" id="PS00107">
    <property type="entry name" value="PROTEIN_KINASE_ATP"/>
    <property type="match status" value="1"/>
</dbReference>
<keyword evidence="4" id="KW-0418">Kinase</keyword>
<evidence type="ECO:0000313" key="10">
    <source>
        <dbReference type="Proteomes" id="UP001470230"/>
    </source>
</evidence>
<dbReference type="Gene3D" id="1.10.510.10">
    <property type="entry name" value="Transferase(Phosphotransferase) domain 1"/>
    <property type="match status" value="1"/>
</dbReference>
<protein>
    <recommendedName>
        <fullName evidence="8">Protein kinase domain-containing protein</fullName>
    </recommendedName>
</protein>
<organism evidence="9 10">
    <name type="scientific">Tritrichomonas musculus</name>
    <dbReference type="NCBI Taxonomy" id="1915356"/>
    <lineage>
        <taxon>Eukaryota</taxon>
        <taxon>Metamonada</taxon>
        <taxon>Parabasalia</taxon>
        <taxon>Tritrichomonadida</taxon>
        <taxon>Tritrichomonadidae</taxon>
        <taxon>Tritrichomonas</taxon>
    </lineage>
</organism>
<dbReference type="PROSITE" id="PS50011">
    <property type="entry name" value="PROTEIN_KINASE_DOM"/>
    <property type="match status" value="1"/>
</dbReference>
<evidence type="ECO:0000256" key="4">
    <source>
        <dbReference type="ARBA" id="ARBA00022777"/>
    </source>
</evidence>
<evidence type="ECO:0000256" key="2">
    <source>
        <dbReference type="ARBA" id="ARBA00022679"/>
    </source>
</evidence>
<keyword evidence="3 6" id="KW-0547">Nucleotide-binding</keyword>
<comment type="caution">
    <text evidence="9">The sequence shown here is derived from an EMBL/GenBank/DDBJ whole genome shotgun (WGS) entry which is preliminary data.</text>
</comment>
<evidence type="ECO:0000256" key="3">
    <source>
        <dbReference type="ARBA" id="ARBA00022741"/>
    </source>
</evidence>
<dbReference type="PROSITE" id="PS00108">
    <property type="entry name" value="PROTEIN_KINASE_ST"/>
    <property type="match status" value="1"/>
</dbReference>
<evidence type="ECO:0000256" key="1">
    <source>
        <dbReference type="ARBA" id="ARBA00022527"/>
    </source>
</evidence>
<dbReference type="PANTHER" id="PTHR24345:SF0">
    <property type="entry name" value="CELL CYCLE SERINE_THREONINE-PROTEIN KINASE CDC5_MSD2"/>
    <property type="match status" value="1"/>
</dbReference>
<dbReference type="InterPro" id="IPR017441">
    <property type="entry name" value="Protein_kinase_ATP_BS"/>
</dbReference>
<dbReference type="EMBL" id="JAPFFF010000079">
    <property type="protein sequence ID" value="KAK8835569.1"/>
    <property type="molecule type" value="Genomic_DNA"/>
</dbReference>
<reference evidence="9 10" key="1">
    <citation type="submission" date="2024-04" db="EMBL/GenBank/DDBJ databases">
        <title>Tritrichomonas musculus Genome.</title>
        <authorList>
            <person name="Alves-Ferreira E."/>
            <person name="Grigg M."/>
            <person name="Lorenzi H."/>
            <person name="Galac M."/>
        </authorList>
    </citation>
    <scope>NUCLEOTIDE SEQUENCE [LARGE SCALE GENOMIC DNA]</scope>
    <source>
        <strain evidence="9 10">EAF2021</strain>
    </source>
</reference>
<comment type="similarity">
    <text evidence="7">Belongs to the protein kinase superfamily.</text>
</comment>
<dbReference type="SUPFAM" id="SSF56112">
    <property type="entry name" value="Protein kinase-like (PK-like)"/>
    <property type="match status" value="1"/>
</dbReference>
<keyword evidence="10" id="KW-1185">Reference proteome</keyword>
<keyword evidence="2" id="KW-0808">Transferase</keyword>
<dbReference type="Pfam" id="PF00069">
    <property type="entry name" value="Pkinase"/>
    <property type="match status" value="1"/>
</dbReference>
<evidence type="ECO:0000256" key="5">
    <source>
        <dbReference type="ARBA" id="ARBA00022840"/>
    </source>
</evidence>
<name>A0ABR2GNT9_9EUKA</name>
<dbReference type="SMART" id="SM00220">
    <property type="entry name" value="S_TKc"/>
    <property type="match status" value="1"/>
</dbReference>
<gene>
    <name evidence="9" type="ORF">M9Y10_042455</name>
</gene>
<accession>A0ABR2GNT9</accession>
<proteinExistence type="inferred from homology"/>
<dbReference type="InterPro" id="IPR008271">
    <property type="entry name" value="Ser/Thr_kinase_AS"/>
</dbReference>
<dbReference type="InterPro" id="IPR000719">
    <property type="entry name" value="Prot_kinase_dom"/>
</dbReference>
<sequence>MDNKPSAPEGFTLEKQLGEGASSRVWLAKHNEIQKYVAIKVITKQYLREPGKKDKFLLEVQIHKMIQHPYIAQLFGVKENFINYYLIMEYVPNGSLLDKVINVEYFSDSEALHYFTQILSAIQYLHDTLHVVHRDLKLENIIVDENYDCKLIDFGFSHNFNPDDENSLKTPCGSPSMRF</sequence>
<evidence type="ECO:0000259" key="8">
    <source>
        <dbReference type="PROSITE" id="PS50011"/>
    </source>
</evidence>
<evidence type="ECO:0000256" key="6">
    <source>
        <dbReference type="PROSITE-ProRule" id="PRU10141"/>
    </source>
</evidence>
<keyword evidence="5 6" id="KW-0067">ATP-binding</keyword>
<dbReference type="Proteomes" id="UP001470230">
    <property type="component" value="Unassembled WGS sequence"/>
</dbReference>
<feature type="domain" description="Protein kinase" evidence="8">
    <location>
        <begin position="11"/>
        <end position="179"/>
    </location>
</feature>
<dbReference type="PANTHER" id="PTHR24345">
    <property type="entry name" value="SERINE/THREONINE-PROTEIN KINASE PLK"/>
    <property type="match status" value="1"/>
</dbReference>
<evidence type="ECO:0000313" key="9">
    <source>
        <dbReference type="EMBL" id="KAK8835569.1"/>
    </source>
</evidence>